<dbReference type="Proteomes" id="UP001465976">
    <property type="component" value="Unassembled WGS sequence"/>
</dbReference>
<dbReference type="EMBL" id="JBAHYK010001138">
    <property type="protein sequence ID" value="KAL0569348.1"/>
    <property type="molecule type" value="Genomic_DNA"/>
</dbReference>
<feature type="region of interest" description="Disordered" evidence="1">
    <location>
        <begin position="116"/>
        <end position="138"/>
    </location>
</feature>
<dbReference type="InterPro" id="IPR053226">
    <property type="entry name" value="Pyrrolopyrazine_biosynth_F"/>
</dbReference>
<dbReference type="Gene3D" id="3.40.50.300">
    <property type="entry name" value="P-loop containing nucleotide triphosphate hydrolases"/>
    <property type="match status" value="1"/>
</dbReference>
<reference evidence="2 3" key="1">
    <citation type="submission" date="2024-02" db="EMBL/GenBank/DDBJ databases">
        <title>A draft genome for the cacao thread blight pathogen Marasmius crinis-equi.</title>
        <authorList>
            <person name="Cohen S.P."/>
            <person name="Baruah I.K."/>
            <person name="Amoako-Attah I."/>
            <person name="Bukari Y."/>
            <person name="Meinhardt L.W."/>
            <person name="Bailey B.A."/>
        </authorList>
    </citation>
    <scope>NUCLEOTIDE SEQUENCE [LARGE SCALE GENOMIC DNA]</scope>
    <source>
        <strain evidence="2 3">GH-76</strain>
    </source>
</reference>
<accession>A0ABR3F2B7</accession>
<evidence type="ECO:0008006" key="4">
    <source>
        <dbReference type="Google" id="ProtNLM"/>
    </source>
</evidence>
<dbReference type="PANTHER" id="PTHR48419">
    <property type="entry name" value="SULFOTRANSFERASE DOMAIN-CONTAINING PROTEIN"/>
    <property type="match status" value="1"/>
</dbReference>
<comment type="caution">
    <text evidence="2">The sequence shown here is derived from an EMBL/GenBank/DDBJ whole genome shotgun (WGS) entry which is preliminary data.</text>
</comment>
<dbReference type="InterPro" id="IPR027417">
    <property type="entry name" value="P-loop_NTPase"/>
</dbReference>
<dbReference type="SUPFAM" id="SSF52540">
    <property type="entry name" value="P-loop containing nucleoside triphosphate hydrolases"/>
    <property type="match status" value="1"/>
</dbReference>
<organism evidence="2 3">
    <name type="scientific">Marasmius crinis-equi</name>
    <dbReference type="NCBI Taxonomy" id="585013"/>
    <lineage>
        <taxon>Eukaryota</taxon>
        <taxon>Fungi</taxon>
        <taxon>Dikarya</taxon>
        <taxon>Basidiomycota</taxon>
        <taxon>Agaricomycotina</taxon>
        <taxon>Agaricomycetes</taxon>
        <taxon>Agaricomycetidae</taxon>
        <taxon>Agaricales</taxon>
        <taxon>Marasmiineae</taxon>
        <taxon>Marasmiaceae</taxon>
        <taxon>Marasmius</taxon>
    </lineage>
</organism>
<gene>
    <name evidence="2" type="ORF">V5O48_012620</name>
</gene>
<evidence type="ECO:0000313" key="3">
    <source>
        <dbReference type="Proteomes" id="UP001465976"/>
    </source>
</evidence>
<sequence length="330" mass="37729">MSSQPQPLRLWICSHPRTCSNLLFRHFEGTENLEFKRYAFLDAFYSGPERQTAKPIETCSILDKEVRMREGKTFQDAVDEYAKWIEEVEGKRRIPTLKDHGFVVIPSETVNQNISEWEASRRQTSPRPKMSSESSSNMPNPTLWPYSLLSTFTVVITIRHPARTLASYAEINARLGVSTIQDEDLAMIGSMKWQRMIFDACSTQQQSDEPNGNKRSGLPPVIVDGDRLVSDSRGVMEKLYQHLGLDVGTIGYSWESIEDIEWPNERVKAGMEKVFSSTGVIPNADAVASVDLEEEKVKWTLKWGEECATRMMRLVQFTLEDYEYLLARSL</sequence>
<name>A0ABR3F2B7_9AGAR</name>
<evidence type="ECO:0000256" key="1">
    <source>
        <dbReference type="SAM" id="MobiDB-lite"/>
    </source>
</evidence>
<proteinExistence type="predicted"/>
<protein>
    <recommendedName>
        <fullName evidence="4">Sulfotransferase</fullName>
    </recommendedName>
</protein>
<evidence type="ECO:0000313" key="2">
    <source>
        <dbReference type="EMBL" id="KAL0569348.1"/>
    </source>
</evidence>
<dbReference type="PANTHER" id="PTHR48419:SF1">
    <property type="entry name" value="SULFOTRANSFERASE DOMAIN-CONTAINING PROTEIN"/>
    <property type="match status" value="1"/>
</dbReference>
<keyword evidence="3" id="KW-1185">Reference proteome</keyword>
<feature type="compositionally biased region" description="Low complexity" evidence="1">
    <location>
        <begin position="125"/>
        <end position="138"/>
    </location>
</feature>